<evidence type="ECO:0000313" key="3">
    <source>
        <dbReference type="Proteomes" id="UP001264519"/>
    </source>
</evidence>
<evidence type="ECO:0000313" key="2">
    <source>
        <dbReference type="EMBL" id="MDR5866254.1"/>
    </source>
</evidence>
<accession>A0ABU1G1D3</accession>
<keyword evidence="3" id="KW-1185">Reference proteome</keyword>
<dbReference type="Proteomes" id="UP001264519">
    <property type="component" value="Unassembled WGS sequence"/>
</dbReference>
<proteinExistence type="predicted"/>
<dbReference type="InterPro" id="IPR011010">
    <property type="entry name" value="DNA_brk_join_enz"/>
</dbReference>
<protein>
    <recommendedName>
        <fullName evidence="4">Phage integrase family protein</fullName>
    </recommendedName>
</protein>
<evidence type="ECO:0000256" key="1">
    <source>
        <dbReference type="ARBA" id="ARBA00023172"/>
    </source>
</evidence>
<comment type="caution">
    <text evidence="2">The sequence shown here is derived from an EMBL/GenBank/DDBJ whole genome shotgun (WGS) entry which is preliminary data.</text>
</comment>
<keyword evidence="1" id="KW-0233">DNA recombination</keyword>
<reference evidence="2 3" key="1">
    <citation type="submission" date="2023-04" db="EMBL/GenBank/DDBJ databases">
        <title>A long-awaited taxogenomic arrangement of the family Halomonadaceae.</title>
        <authorList>
            <person name="De La Haba R."/>
            <person name="Chuvochina M."/>
            <person name="Wittouck S."/>
            <person name="Arahal D.R."/>
            <person name="Sanchez-Porro C."/>
            <person name="Hugenholtz P."/>
            <person name="Ventosa A."/>
        </authorList>
    </citation>
    <scope>NUCLEOTIDE SEQUENCE [LARGE SCALE GENOMIC DNA]</scope>
    <source>
        <strain evidence="2 3">DSM 23530</strain>
    </source>
</reference>
<organism evidence="2 3">
    <name type="scientific">Halomonas koreensis</name>
    <dbReference type="NCBI Taxonomy" id="245385"/>
    <lineage>
        <taxon>Bacteria</taxon>
        <taxon>Pseudomonadati</taxon>
        <taxon>Pseudomonadota</taxon>
        <taxon>Gammaproteobacteria</taxon>
        <taxon>Oceanospirillales</taxon>
        <taxon>Halomonadaceae</taxon>
        <taxon>Halomonas</taxon>
    </lineage>
</organism>
<gene>
    <name evidence="2" type="ORF">QC818_05575</name>
</gene>
<dbReference type="InterPro" id="IPR013762">
    <property type="entry name" value="Integrase-like_cat_sf"/>
</dbReference>
<dbReference type="SUPFAM" id="SSF56349">
    <property type="entry name" value="DNA breaking-rejoining enzymes"/>
    <property type="match status" value="1"/>
</dbReference>
<name>A0ABU1G1D3_9GAMM</name>
<sequence>MKAQAYYPNFSSLAQDIASAPAPFTPNEVGQRPLPDFVVSKTLEGKTLSIYSDDVWDFRPYRLSGNTGNARFNFKVFSNSTKEEVKWLMFLLLFMVDSGRASGISISTTMTYFKAVRSLAKYCENHGLTIKEVLQAEDELTKFVGKITTRSLLTGLSSVLSHLITLPSEASEYKILYNFKFETVKRRLHSLGEDNQHPVVPNRIYSELIQQLDDFFEDLHEIKDQLQRFIESILDCDRYARSPALQTKIGYRTKDFKPFFKEAAQEHGIWEYLAKYKVNNMPSLSTFLTRIQHGARIILHIYTGMRSSESLSLLTNSLKVSNGTYKLLGTTSKFVGQKKGVSWITSQEVERAYEIAGMLAKLVSRKIKLPYHETPLFISTGYLSLFTRVDYDAVNIIMGDASSKSHEIYNFLDQDAFRVTGDDLNELEKINPFRAWESEKAFSVGSIWRFTIHQFRRSLSFYVAQSALVSLPSLKRQLKHVSREMTVYYSQSSSQSYDATAQEHISQLIKRDKPEADAIAYISDVLSSGEPLYGAHGTFIDRKKPSSNKQLVFSDSREELIKQFKKGEIAYVQTPLGACTTVAPCDQKLLRSMTSCLTCSRSVIKQSKLDRVIARQQLFVDELEDTVPDSVEFRTEKEELRHLLEYKERVMSKAGEQ</sequence>
<dbReference type="RefSeq" id="WP_309651855.1">
    <property type="nucleotide sequence ID" value="NZ_JARWAK010000003.1"/>
</dbReference>
<evidence type="ECO:0008006" key="4">
    <source>
        <dbReference type="Google" id="ProtNLM"/>
    </source>
</evidence>
<dbReference type="EMBL" id="JARWAK010000003">
    <property type="protein sequence ID" value="MDR5866254.1"/>
    <property type="molecule type" value="Genomic_DNA"/>
</dbReference>
<dbReference type="Gene3D" id="1.10.443.10">
    <property type="entry name" value="Intergrase catalytic core"/>
    <property type="match status" value="1"/>
</dbReference>